<reference evidence="4" key="1">
    <citation type="journal article" date="2022" name="Plant J.">
        <title>Strategies of tolerance reflected in two North American maple genomes.</title>
        <authorList>
            <person name="McEvoy S.L."/>
            <person name="Sezen U.U."/>
            <person name="Trouern-Trend A."/>
            <person name="McMahon S.M."/>
            <person name="Schaberg P.G."/>
            <person name="Yang J."/>
            <person name="Wegrzyn J.L."/>
            <person name="Swenson N.G."/>
        </authorList>
    </citation>
    <scope>NUCLEOTIDE SEQUENCE</scope>
    <source>
        <strain evidence="4">NS2018</strain>
    </source>
</reference>
<dbReference type="InterPro" id="IPR035892">
    <property type="entry name" value="C2_domain_sf"/>
</dbReference>
<reference evidence="4" key="2">
    <citation type="submission" date="2023-06" db="EMBL/GenBank/DDBJ databases">
        <authorList>
            <person name="Swenson N.G."/>
            <person name="Wegrzyn J.L."/>
            <person name="Mcevoy S.L."/>
        </authorList>
    </citation>
    <scope>NUCLEOTIDE SEQUENCE</scope>
    <source>
        <strain evidence="4">NS2018</strain>
        <tissue evidence="4">Leaf</tissue>
    </source>
</reference>
<dbReference type="PROSITE" id="PS50004">
    <property type="entry name" value="C2"/>
    <property type="match status" value="1"/>
</dbReference>
<dbReference type="Pfam" id="PF00168">
    <property type="entry name" value="C2"/>
    <property type="match status" value="1"/>
</dbReference>
<comment type="caution">
    <text evidence="4">The sequence shown here is derived from an EMBL/GenBank/DDBJ whole genome shotgun (WGS) entry which is preliminary data.</text>
</comment>
<dbReference type="AlphaFoldDB" id="A0AA39SPA1"/>
<dbReference type="PANTHER" id="PTHR46502">
    <property type="entry name" value="C2 DOMAIN-CONTAINING"/>
    <property type="match status" value="1"/>
</dbReference>
<sequence>MAFGFMEVHLVSAKGLQDTDFLGNIDPYVVAQYKSQEHESSVAQGKGGNPTWNEKFTFKVEYPGNRDQYKLILKIMDKDTFTSDDFLGQAM</sequence>
<keyword evidence="5" id="KW-1185">Reference proteome</keyword>
<evidence type="ECO:0000256" key="1">
    <source>
        <dbReference type="ARBA" id="ARBA00022723"/>
    </source>
</evidence>
<keyword evidence="1" id="KW-0479">Metal-binding</keyword>
<dbReference type="Proteomes" id="UP001168877">
    <property type="component" value="Unassembled WGS sequence"/>
</dbReference>
<evidence type="ECO:0000313" key="4">
    <source>
        <dbReference type="EMBL" id="KAK0593265.1"/>
    </source>
</evidence>
<dbReference type="InterPro" id="IPR000008">
    <property type="entry name" value="C2_dom"/>
</dbReference>
<organism evidence="4 5">
    <name type="scientific">Acer saccharum</name>
    <name type="common">Sugar maple</name>
    <dbReference type="NCBI Taxonomy" id="4024"/>
    <lineage>
        <taxon>Eukaryota</taxon>
        <taxon>Viridiplantae</taxon>
        <taxon>Streptophyta</taxon>
        <taxon>Embryophyta</taxon>
        <taxon>Tracheophyta</taxon>
        <taxon>Spermatophyta</taxon>
        <taxon>Magnoliopsida</taxon>
        <taxon>eudicotyledons</taxon>
        <taxon>Gunneridae</taxon>
        <taxon>Pentapetalae</taxon>
        <taxon>rosids</taxon>
        <taxon>malvids</taxon>
        <taxon>Sapindales</taxon>
        <taxon>Sapindaceae</taxon>
        <taxon>Hippocastanoideae</taxon>
        <taxon>Acereae</taxon>
        <taxon>Acer</taxon>
    </lineage>
</organism>
<proteinExistence type="predicted"/>
<evidence type="ECO:0000259" key="3">
    <source>
        <dbReference type="PROSITE" id="PS50004"/>
    </source>
</evidence>
<feature type="domain" description="C2" evidence="3">
    <location>
        <begin position="1"/>
        <end position="91"/>
    </location>
</feature>
<protein>
    <recommendedName>
        <fullName evidence="3">C2 domain-containing protein</fullName>
    </recommendedName>
</protein>
<dbReference type="PANTHER" id="PTHR46502:SF15">
    <property type="entry name" value="16 KDA PHLOEM PROTEIN 1"/>
    <property type="match status" value="1"/>
</dbReference>
<dbReference type="Gene3D" id="2.60.40.150">
    <property type="entry name" value="C2 domain"/>
    <property type="match status" value="1"/>
</dbReference>
<evidence type="ECO:0000313" key="5">
    <source>
        <dbReference type="Proteomes" id="UP001168877"/>
    </source>
</evidence>
<dbReference type="SMART" id="SM00239">
    <property type="entry name" value="C2"/>
    <property type="match status" value="1"/>
</dbReference>
<dbReference type="GO" id="GO:0046872">
    <property type="term" value="F:metal ion binding"/>
    <property type="evidence" value="ECO:0007669"/>
    <property type="project" value="UniProtKB-KW"/>
</dbReference>
<dbReference type="SUPFAM" id="SSF49562">
    <property type="entry name" value="C2 domain (Calcium/lipid-binding domain, CaLB)"/>
    <property type="match status" value="1"/>
</dbReference>
<name>A0AA39SPA1_ACESA</name>
<dbReference type="EMBL" id="JAUESC010000380">
    <property type="protein sequence ID" value="KAK0593265.1"/>
    <property type="molecule type" value="Genomic_DNA"/>
</dbReference>
<gene>
    <name evidence="4" type="ORF">LWI29_033805</name>
</gene>
<keyword evidence="2" id="KW-0106">Calcium</keyword>
<accession>A0AA39SPA1</accession>
<evidence type="ECO:0000256" key="2">
    <source>
        <dbReference type="ARBA" id="ARBA00022837"/>
    </source>
</evidence>